<dbReference type="Proteomes" id="UP001139701">
    <property type="component" value="Unassembled WGS sequence"/>
</dbReference>
<gene>
    <name evidence="3" type="ORF">MKI79_03345</name>
</gene>
<dbReference type="Gene3D" id="1.10.30.50">
    <property type="match status" value="1"/>
</dbReference>
<dbReference type="GO" id="GO:0031072">
    <property type="term" value="F:heat shock protein binding"/>
    <property type="evidence" value="ECO:0007669"/>
    <property type="project" value="InterPro"/>
</dbReference>
<dbReference type="SMART" id="SM00507">
    <property type="entry name" value="HNHc"/>
    <property type="match status" value="1"/>
</dbReference>
<dbReference type="SUPFAM" id="SSF57938">
    <property type="entry name" value="DnaJ/Hsp40 cysteine-rich domain"/>
    <property type="match status" value="3"/>
</dbReference>
<dbReference type="EMBL" id="JAKUML010000004">
    <property type="protein sequence ID" value="MCJ8145952.1"/>
    <property type="molecule type" value="Genomic_DNA"/>
</dbReference>
<dbReference type="Gene3D" id="6.20.20.10">
    <property type="match status" value="5"/>
</dbReference>
<keyword evidence="1" id="KW-0479">Metal-binding</keyword>
<dbReference type="InterPro" id="IPR003615">
    <property type="entry name" value="HNH_nuc"/>
</dbReference>
<dbReference type="GO" id="GO:0051082">
    <property type="term" value="F:unfolded protein binding"/>
    <property type="evidence" value="ECO:0007669"/>
    <property type="project" value="InterPro"/>
</dbReference>
<dbReference type="Gene3D" id="2.10.230.10">
    <property type="entry name" value="Heat shock protein DnaJ, cysteine-rich domain"/>
    <property type="match status" value="1"/>
</dbReference>
<dbReference type="CDD" id="cd00085">
    <property type="entry name" value="HNHc"/>
    <property type="match status" value="1"/>
</dbReference>
<accession>A0A9X1WY12</accession>
<dbReference type="RefSeq" id="WP_241570654.1">
    <property type="nucleotide sequence ID" value="NZ_JAKUML010000004.1"/>
</dbReference>
<proteinExistence type="predicted"/>
<dbReference type="InterPro" id="IPR036410">
    <property type="entry name" value="HSP_DnaJ_Cys-rich_dom_sf"/>
</dbReference>
<dbReference type="GO" id="GO:0008270">
    <property type="term" value="F:zinc ion binding"/>
    <property type="evidence" value="ECO:0007669"/>
    <property type="project" value="UniProtKB-KW"/>
</dbReference>
<dbReference type="GO" id="GO:0004519">
    <property type="term" value="F:endonuclease activity"/>
    <property type="evidence" value="ECO:0007669"/>
    <property type="project" value="UniProtKB-KW"/>
</dbReference>
<dbReference type="InterPro" id="IPR001305">
    <property type="entry name" value="HSP_DnaJ_Cys-rich_dom"/>
</dbReference>
<name>A0A9X1WY12_9GAMM</name>
<feature type="domain" description="CR-type" evidence="2">
    <location>
        <begin position="461"/>
        <end position="541"/>
    </location>
</feature>
<reference evidence="3" key="1">
    <citation type="submission" date="2022-02" db="EMBL/GenBank/DDBJ databases">
        <title>Acinetobacter A3.8 sp. nov., isolated from Sediment (Zhairuo Island).</title>
        <authorList>
            <person name="Zheng K."/>
        </authorList>
    </citation>
    <scope>NUCLEOTIDE SEQUENCE</scope>
    <source>
        <strain evidence="3">A3.8</strain>
    </source>
</reference>
<dbReference type="CDD" id="cd10719">
    <property type="entry name" value="DnaJ_zf"/>
    <property type="match status" value="1"/>
</dbReference>
<evidence type="ECO:0000313" key="3">
    <source>
        <dbReference type="EMBL" id="MCJ8145952.1"/>
    </source>
</evidence>
<dbReference type="Pfam" id="PF13391">
    <property type="entry name" value="HNH_2"/>
    <property type="match status" value="1"/>
</dbReference>
<keyword evidence="3" id="KW-0540">Nuclease</keyword>
<evidence type="ECO:0000259" key="2">
    <source>
        <dbReference type="PROSITE" id="PS51188"/>
    </source>
</evidence>
<protein>
    <submittedName>
        <fullName evidence="3">HNH endonuclease</fullName>
    </submittedName>
</protein>
<dbReference type="PROSITE" id="PS51188">
    <property type="entry name" value="ZF_CR"/>
    <property type="match status" value="1"/>
</dbReference>
<comment type="caution">
    <text evidence="3">The sequence shown here is derived from an EMBL/GenBank/DDBJ whole genome shotgun (WGS) entry which is preliminary data.</text>
</comment>
<feature type="zinc finger region" description="CR-type" evidence="1">
    <location>
        <begin position="461"/>
        <end position="541"/>
    </location>
</feature>
<keyword evidence="3" id="KW-0378">Hydrolase</keyword>
<keyword evidence="1" id="KW-0863">Zinc-finger</keyword>
<evidence type="ECO:0000313" key="4">
    <source>
        <dbReference type="Proteomes" id="UP001139701"/>
    </source>
</evidence>
<evidence type="ECO:0000256" key="1">
    <source>
        <dbReference type="PROSITE-ProRule" id="PRU00546"/>
    </source>
</evidence>
<dbReference type="AlphaFoldDB" id="A0A9X1WY12"/>
<keyword evidence="1" id="KW-0862">Zinc</keyword>
<keyword evidence="4" id="KW-1185">Reference proteome</keyword>
<sequence length="544" mass="61727">MAEQKKEDICSIYEAACLTKLSPELLEWFTKFAPKHKDKRKLQFYKKEGDLLFFERSELFSFNNWLKTPWPKPADQQRPNIPEGIKREVIAEANMACAMCNSYRGTCEIAHIDPVHKSLNNHPDNLIFLCSNHHTAFDKGIFIPIDKEFVANLKDIILRRKCQNWSFQKDISIKLITVLETCSKLLEQLKSESTPEHIKTIELIAKETLSNIPKLAPVSESDPKYADFIKIQKRIEEVSGDSQASVKERLVRTRAIKQEYTTAYGFVACPLCKGSGIHGESECPVCFGDKEIEEQEVKNLDLSVFEKVECPLCRGDRTHLGENCPVCEGVGELEKRYSVEIDLREYDLVACPVCKGKARYNGDYCRACNGEGELEQRYADEIDLRDYALVPCPLCKGERRHNGEDCRVCYGEGQIEQRYADEVDLSQYSLVPCRLCDGEGRYRGENCPVCDGNGEIEKGYADEVDLSQYSLVPCPLCKGRGQRRGDDCPVCDGNGEIEKGYADEVDLSQYSLVPCPLCKGRGQRRGDDCRACDGNGKIEKRYRD</sequence>
<organism evidence="3 4">
    <name type="scientific">Acinetobacter sedimenti</name>
    <dbReference type="NCBI Taxonomy" id="2919922"/>
    <lineage>
        <taxon>Bacteria</taxon>
        <taxon>Pseudomonadati</taxon>
        <taxon>Pseudomonadota</taxon>
        <taxon>Gammaproteobacteria</taxon>
        <taxon>Moraxellales</taxon>
        <taxon>Moraxellaceae</taxon>
        <taxon>Acinetobacter</taxon>
    </lineage>
</organism>
<keyword evidence="3" id="KW-0255">Endonuclease</keyword>